<protein>
    <submittedName>
        <fullName evidence="2">Uncharacterized protein</fullName>
    </submittedName>
</protein>
<dbReference type="Proteomes" id="UP000001072">
    <property type="component" value="Unassembled WGS sequence"/>
</dbReference>
<name>F4S8A3_MELLP</name>
<evidence type="ECO:0000313" key="3">
    <source>
        <dbReference type="Proteomes" id="UP000001072"/>
    </source>
</evidence>
<dbReference type="VEuPathDB" id="FungiDB:MELLADRAFT_68816"/>
<dbReference type="RefSeq" id="XP_007417617.1">
    <property type="nucleotide sequence ID" value="XM_007417555.1"/>
</dbReference>
<feature type="region of interest" description="Disordered" evidence="1">
    <location>
        <begin position="1"/>
        <end position="27"/>
    </location>
</feature>
<reference evidence="3" key="1">
    <citation type="journal article" date="2011" name="Proc. Natl. Acad. Sci. U.S.A.">
        <title>Obligate biotrophy features unraveled by the genomic analysis of rust fungi.</title>
        <authorList>
            <person name="Duplessis S."/>
            <person name="Cuomo C.A."/>
            <person name="Lin Y.-C."/>
            <person name="Aerts A."/>
            <person name="Tisserant E."/>
            <person name="Veneault-Fourrey C."/>
            <person name="Joly D.L."/>
            <person name="Hacquard S."/>
            <person name="Amselem J."/>
            <person name="Cantarel B.L."/>
            <person name="Chiu R."/>
            <person name="Coutinho P.M."/>
            <person name="Feau N."/>
            <person name="Field M."/>
            <person name="Frey P."/>
            <person name="Gelhaye E."/>
            <person name="Goldberg J."/>
            <person name="Grabherr M.G."/>
            <person name="Kodira C.D."/>
            <person name="Kohler A."/>
            <person name="Kuees U."/>
            <person name="Lindquist E.A."/>
            <person name="Lucas S.M."/>
            <person name="Mago R."/>
            <person name="Mauceli E."/>
            <person name="Morin E."/>
            <person name="Murat C."/>
            <person name="Pangilinan J.L."/>
            <person name="Park R."/>
            <person name="Pearson M."/>
            <person name="Quesneville H."/>
            <person name="Rouhier N."/>
            <person name="Sakthikumar S."/>
            <person name="Salamov A.A."/>
            <person name="Schmutz J."/>
            <person name="Selles B."/>
            <person name="Shapiro H."/>
            <person name="Tanguay P."/>
            <person name="Tuskan G.A."/>
            <person name="Henrissat B."/>
            <person name="Van de Peer Y."/>
            <person name="Rouze P."/>
            <person name="Ellis J.G."/>
            <person name="Dodds P.N."/>
            <person name="Schein J.E."/>
            <person name="Zhong S."/>
            <person name="Hamelin R.C."/>
            <person name="Grigoriev I.V."/>
            <person name="Szabo L.J."/>
            <person name="Martin F."/>
        </authorList>
    </citation>
    <scope>NUCLEOTIDE SEQUENCE [LARGE SCALE GENOMIC DNA]</scope>
    <source>
        <strain evidence="3">98AG31 / pathotype 3-4-7</strain>
    </source>
</reference>
<dbReference type="EMBL" id="GL883164">
    <property type="protein sequence ID" value="EGF99123.1"/>
    <property type="molecule type" value="Genomic_DNA"/>
</dbReference>
<dbReference type="AlphaFoldDB" id="F4S8A3"/>
<sequence>MPNLRYVRHTSSSESSVEESNATPQNRQDARVGLIAEYVNIPDKTLSPCHLSELKRTRAYRRTSYLNRAEQDIKKLVQNKRREDFRALREALYLVYTYKGPFLQTKQEKTLAALYLRRKGLGKMFVNGFNNEIKWEWLSTRVKDINKQDITHTPLHHLKTPMRLL</sequence>
<dbReference type="HOGENOM" id="CLU_1611151_0_0_1"/>
<gene>
    <name evidence="2" type="ORF">MELLADRAFT_68816</name>
</gene>
<dbReference type="GeneID" id="18931114"/>
<accession>F4S8A3</accession>
<dbReference type="KEGG" id="mlr:MELLADRAFT_68816"/>
<evidence type="ECO:0000256" key="1">
    <source>
        <dbReference type="SAM" id="MobiDB-lite"/>
    </source>
</evidence>
<evidence type="ECO:0000313" key="2">
    <source>
        <dbReference type="EMBL" id="EGF99123.1"/>
    </source>
</evidence>
<dbReference type="OrthoDB" id="10360874at2759"/>
<dbReference type="InParanoid" id="F4S8A3"/>
<organism evidence="3">
    <name type="scientific">Melampsora larici-populina (strain 98AG31 / pathotype 3-4-7)</name>
    <name type="common">Poplar leaf rust fungus</name>
    <dbReference type="NCBI Taxonomy" id="747676"/>
    <lineage>
        <taxon>Eukaryota</taxon>
        <taxon>Fungi</taxon>
        <taxon>Dikarya</taxon>
        <taxon>Basidiomycota</taxon>
        <taxon>Pucciniomycotina</taxon>
        <taxon>Pucciniomycetes</taxon>
        <taxon>Pucciniales</taxon>
        <taxon>Melampsoraceae</taxon>
        <taxon>Melampsora</taxon>
    </lineage>
</organism>
<keyword evidence="3" id="KW-1185">Reference proteome</keyword>
<proteinExistence type="predicted"/>